<gene>
    <name evidence="2" type="ORF">SELMODRAFT_453132</name>
</gene>
<sequence length="288" mass="33138">METRSRKRQSLSIGSTSDNTQVTQQALTPFHEALINISIPKQCFKTPNSSTRNPNLTLTQIETLEANHINPYEELQFVNDWDGCDNLVDDLLKQSKRVLSDFEVPNIQTYILPLVDEESIRCFLHPYFGLSSIGAQEYFLRTSNINLNLGWTIISEQSMGYTFYLKPDFGLFTQRIMARSNFTHFIPGYSIAEGKIFKNIAHDENTSLSYLFEVRTETAGALNQIYRYMLYNKMTYSTLVTDKCIWLLKKVGKNLEASRGYNINDKHIKMTEAFYALSLLSVKSELKL</sequence>
<evidence type="ECO:0000313" key="2">
    <source>
        <dbReference type="EMBL" id="EFJ13515.1"/>
    </source>
</evidence>
<proteinExistence type="predicted"/>
<dbReference type="HOGENOM" id="CLU_967727_0_0_1"/>
<organism evidence="3">
    <name type="scientific">Selaginella moellendorffii</name>
    <name type="common">Spikemoss</name>
    <dbReference type="NCBI Taxonomy" id="88036"/>
    <lineage>
        <taxon>Eukaryota</taxon>
        <taxon>Viridiplantae</taxon>
        <taxon>Streptophyta</taxon>
        <taxon>Embryophyta</taxon>
        <taxon>Tracheophyta</taxon>
        <taxon>Lycopodiopsida</taxon>
        <taxon>Selaginellales</taxon>
        <taxon>Selaginellaceae</taxon>
        <taxon>Selaginella</taxon>
    </lineage>
</organism>
<feature type="compositionally biased region" description="Polar residues" evidence="1">
    <location>
        <begin position="10"/>
        <end position="22"/>
    </location>
</feature>
<dbReference type="KEGG" id="smo:SELMODRAFT_453132"/>
<keyword evidence="3" id="KW-1185">Reference proteome</keyword>
<dbReference type="AlphaFoldDB" id="D8SQ25"/>
<dbReference type="Gramene" id="EFJ13515">
    <property type="protein sequence ID" value="EFJ13515"/>
    <property type="gene ID" value="SELMODRAFT_453132"/>
</dbReference>
<reference evidence="2 3" key="1">
    <citation type="journal article" date="2011" name="Science">
        <title>The Selaginella genome identifies genetic changes associated with the evolution of vascular plants.</title>
        <authorList>
            <person name="Banks J.A."/>
            <person name="Nishiyama T."/>
            <person name="Hasebe M."/>
            <person name="Bowman J.L."/>
            <person name="Gribskov M."/>
            <person name="dePamphilis C."/>
            <person name="Albert V.A."/>
            <person name="Aono N."/>
            <person name="Aoyama T."/>
            <person name="Ambrose B.A."/>
            <person name="Ashton N.W."/>
            <person name="Axtell M.J."/>
            <person name="Barker E."/>
            <person name="Barker M.S."/>
            <person name="Bennetzen J.L."/>
            <person name="Bonawitz N.D."/>
            <person name="Chapple C."/>
            <person name="Cheng C."/>
            <person name="Correa L.G."/>
            <person name="Dacre M."/>
            <person name="DeBarry J."/>
            <person name="Dreyer I."/>
            <person name="Elias M."/>
            <person name="Engstrom E.M."/>
            <person name="Estelle M."/>
            <person name="Feng L."/>
            <person name="Finet C."/>
            <person name="Floyd S.K."/>
            <person name="Frommer W.B."/>
            <person name="Fujita T."/>
            <person name="Gramzow L."/>
            <person name="Gutensohn M."/>
            <person name="Harholt J."/>
            <person name="Hattori M."/>
            <person name="Heyl A."/>
            <person name="Hirai T."/>
            <person name="Hiwatashi Y."/>
            <person name="Ishikawa M."/>
            <person name="Iwata M."/>
            <person name="Karol K.G."/>
            <person name="Koehler B."/>
            <person name="Kolukisaoglu U."/>
            <person name="Kubo M."/>
            <person name="Kurata T."/>
            <person name="Lalonde S."/>
            <person name="Li K."/>
            <person name="Li Y."/>
            <person name="Litt A."/>
            <person name="Lyons E."/>
            <person name="Manning G."/>
            <person name="Maruyama T."/>
            <person name="Michael T.P."/>
            <person name="Mikami K."/>
            <person name="Miyazaki S."/>
            <person name="Morinaga S."/>
            <person name="Murata T."/>
            <person name="Mueller-Roeber B."/>
            <person name="Nelson D.R."/>
            <person name="Obara M."/>
            <person name="Oguri Y."/>
            <person name="Olmstead R.G."/>
            <person name="Onodera N."/>
            <person name="Petersen B.L."/>
            <person name="Pils B."/>
            <person name="Prigge M."/>
            <person name="Rensing S.A."/>
            <person name="Riano-Pachon D.M."/>
            <person name="Roberts A.W."/>
            <person name="Sato Y."/>
            <person name="Scheller H.V."/>
            <person name="Schulz B."/>
            <person name="Schulz C."/>
            <person name="Shakirov E.V."/>
            <person name="Shibagaki N."/>
            <person name="Shinohara N."/>
            <person name="Shippen D.E."/>
            <person name="Soerensen I."/>
            <person name="Sotooka R."/>
            <person name="Sugimoto N."/>
            <person name="Sugita M."/>
            <person name="Sumikawa N."/>
            <person name="Tanurdzic M."/>
            <person name="Theissen G."/>
            <person name="Ulvskov P."/>
            <person name="Wakazuki S."/>
            <person name="Weng J.K."/>
            <person name="Willats W.W."/>
            <person name="Wipf D."/>
            <person name="Wolf P.G."/>
            <person name="Yang L."/>
            <person name="Zimmer A.D."/>
            <person name="Zhu Q."/>
            <person name="Mitros T."/>
            <person name="Hellsten U."/>
            <person name="Loque D."/>
            <person name="Otillar R."/>
            <person name="Salamov A."/>
            <person name="Schmutz J."/>
            <person name="Shapiro H."/>
            <person name="Lindquist E."/>
            <person name="Lucas S."/>
            <person name="Rokhsar D."/>
            <person name="Grigoriev I.V."/>
        </authorList>
    </citation>
    <scope>NUCLEOTIDE SEQUENCE [LARGE SCALE GENOMIC DNA]</scope>
</reference>
<evidence type="ECO:0000313" key="3">
    <source>
        <dbReference type="Proteomes" id="UP000001514"/>
    </source>
</evidence>
<dbReference type="EMBL" id="GL377632">
    <property type="protein sequence ID" value="EFJ13515.1"/>
    <property type="molecule type" value="Genomic_DNA"/>
</dbReference>
<evidence type="ECO:0000256" key="1">
    <source>
        <dbReference type="SAM" id="MobiDB-lite"/>
    </source>
</evidence>
<dbReference type="Proteomes" id="UP000001514">
    <property type="component" value="Unassembled WGS sequence"/>
</dbReference>
<dbReference type="InParanoid" id="D8SQ25"/>
<protein>
    <submittedName>
        <fullName evidence="2">Uncharacterized protein</fullName>
    </submittedName>
</protein>
<name>D8SQ25_SELML</name>
<accession>D8SQ25</accession>
<feature type="region of interest" description="Disordered" evidence="1">
    <location>
        <begin position="1"/>
        <end position="22"/>
    </location>
</feature>